<evidence type="ECO:0000313" key="1">
    <source>
        <dbReference type="EMBL" id="KUK76634.1"/>
    </source>
</evidence>
<reference evidence="2" key="1">
    <citation type="journal article" date="2015" name="MBio">
        <title>Genome-Resolved Metagenomic Analysis Reveals Roles for Candidate Phyla and Other Microbial Community Members in Biogeochemical Transformations in Oil Reservoirs.</title>
        <authorList>
            <person name="Hu P."/>
            <person name="Tom L."/>
            <person name="Singh A."/>
            <person name="Thomas B.C."/>
            <person name="Baker B.J."/>
            <person name="Piceno Y.M."/>
            <person name="Andersen G.L."/>
            <person name="Banfield J.F."/>
        </authorList>
    </citation>
    <scope>NUCLEOTIDE SEQUENCE [LARGE SCALE GENOMIC DNA]</scope>
</reference>
<proteinExistence type="predicted"/>
<dbReference type="AlphaFoldDB" id="A0A101HH58"/>
<organism evidence="1 2">
    <name type="scientific">candidate division WS6 bacterium 34_10</name>
    <dbReference type="NCBI Taxonomy" id="1641389"/>
    <lineage>
        <taxon>Bacteria</taxon>
        <taxon>Candidatus Dojkabacteria</taxon>
    </lineage>
</organism>
<comment type="caution">
    <text evidence="1">The sequence shown here is derived from an EMBL/GenBank/DDBJ whole genome shotgun (WGS) entry which is preliminary data.</text>
</comment>
<evidence type="ECO:0000313" key="2">
    <source>
        <dbReference type="Proteomes" id="UP000053904"/>
    </source>
</evidence>
<gene>
    <name evidence="1" type="ORF">XD93_0803</name>
</gene>
<accession>A0A101HH58</accession>
<sequence>IEDLESWVKENFDYTEKYKFDDSELESLNSGV</sequence>
<dbReference type="Proteomes" id="UP000053904">
    <property type="component" value="Unassembled WGS sequence"/>
</dbReference>
<dbReference type="EMBL" id="LGGO01000123">
    <property type="protein sequence ID" value="KUK76634.1"/>
    <property type="molecule type" value="Genomic_DNA"/>
</dbReference>
<name>A0A101HH58_9BACT</name>
<protein>
    <submittedName>
        <fullName evidence="1">Uncharacterized protein</fullName>
    </submittedName>
</protein>
<feature type="non-terminal residue" evidence="1">
    <location>
        <position position="1"/>
    </location>
</feature>